<accession>A0A4U9HN21</accession>
<dbReference type="PANTHER" id="PTHR46015:SF1">
    <property type="entry name" value="HOMOCYSTEINE S-METHYLTRANSFERASE-LIKE ISOFORM 1"/>
    <property type="match status" value="1"/>
</dbReference>
<gene>
    <name evidence="7" type="primary">mmuM_3</name>
    <name evidence="7" type="ORF">NCTC12971_04151</name>
</gene>
<dbReference type="GO" id="GO:0008898">
    <property type="term" value="F:S-adenosylmethionine-homocysteine S-methyltransferase activity"/>
    <property type="evidence" value="ECO:0007669"/>
    <property type="project" value="TreeGrafter"/>
</dbReference>
<dbReference type="Pfam" id="PF02574">
    <property type="entry name" value="S-methyl_trans"/>
    <property type="match status" value="1"/>
</dbReference>
<organism evidence="7 8">
    <name type="scientific">Serratia rubidaea</name>
    <name type="common">Serratia marinorubra</name>
    <dbReference type="NCBI Taxonomy" id="61652"/>
    <lineage>
        <taxon>Bacteria</taxon>
        <taxon>Pseudomonadati</taxon>
        <taxon>Pseudomonadota</taxon>
        <taxon>Gammaproteobacteria</taxon>
        <taxon>Enterobacterales</taxon>
        <taxon>Yersiniaceae</taxon>
        <taxon>Serratia</taxon>
    </lineage>
</organism>
<feature type="domain" description="Hcy-binding" evidence="6">
    <location>
        <begin position="1"/>
        <end position="76"/>
    </location>
</feature>
<dbReference type="PROSITE" id="PS50970">
    <property type="entry name" value="HCY"/>
    <property type="match status" value="1"/>
</dbReference>
<comment type="caution">
    <text evidence="5">Lacks conserved residue(s) required for the propagation of feature annotation.</text>
</comment>
<dbReference type="EMBL" id="LR590463">
    <property type="protein sequence ID" value="VTP65577.1"/>
    <property type="molecule type" value="Genomic_DNA"/>
</dbReference>
<evidence type="ECO:0000256" key="2">
    <source>
        <dbReference type="ARBA" id="ARBA00022679"/>
    </source>
</evidence>
<keyword evidence="2 7" id="KW-0808">Transferase</keyword>
<protein>
    <submittedName>
        <fullName evidence="7">Homocysteine S-methyltransferase</fullName>
        <ecNumber evidence="7">2.1.1.10</ecNumber>
    </submittedName>
</protein>
<keyword evidence="4" id="KW-0862">Zinc</keyword>
<dbReference type="AlphaFoldDB" id="A0A4U9HN21"/>
<reference evidence="7 8" key="1">
    <citation type="submission" date="2019-05" db="EMBL/GenBank/DDBJ databases">
        <authorList>
            <consortium name="Pathogen Informatics"/>
        </authorList>
    </citation>
    <scope>NUCLEOTIDE SEQUENCE [LARGE SCALE GENOMIC DNA]</scope>
    <source>
        <strain evidence="7 8">NCTC12971</strain>
    </source>
</reference>
<keyword evidence="3" id="KW-0479">Metal-binding</keyword>
<dbReference type="GO" id="GO:0033528">
    <property type="term" value="P:S-methylmethionine cycle"/>
    <property type="evidence" value="ECO:0007669"/>
    <property type="project" value="TreeGrafter"/>
</dbReference>
<dbReference type="EC" id="2.1.1.10" evidence="7"/>
<evidence type="ECO:0000313" key="7">
    <source>
        <dbReference type="EMBL" id="VTP65577.1"/>
    </source>
</evidence>
<dbReference type="SUPFAM" id="SSF82282">
    <property type="entry name" value="Homocysteine S-methyltransferase"/>
    <property type="match status" value="1"/>
</dbReference>
<proteinExistence type="predicted"/>
<dbReference type="Gene3D" id="3.20.20.330">
    <property type="entry name" value="Homocysteine-binding-like domain"/>
    <property type="match status" value="1"/>
</dbReference>
<evidence type="ECO:0000313" key="8">
    <source>
        <dbReference type="Proteomes" id="UP000307968"/>
    </source>
</evidence>
<evidence type="ECO:0000256" key="3">
    <source>
        <dbReference type="ARBA" id="ARBA00022723"/>
    </source>
</evidence>
<dbReference type="InterPro" id="IPR003726">
    <property type="entry name" value="HCY_dom"/>
</dbReference>
<evidence type="ECO:0000256" key="1">
    <source>
        <dbReference type="ARBA" id="ARBA00022603"/>
    </source>
</evidence>
<sequence>MTPALRTLAALTTLPLLAYPNSGEHYDAVSKTWHACDGEHGSLIGQLDAWRQSGARLIGGCCRTTPQDIRAIAGQLAGR</sequence>
<evidence type="ECO:0000259" key="6">
    <source>
        <dbReference type="PROSITE" id="PS50970"/>
    </source>
</evidence>
<evidence type="ECO:0000256" key="4">
    <source>
        <dbReference type="ARBA" id="ARBA00022833"/>
    </source>
</evidence>
<dbReference type="GO" id="GO:0009086">
    <property type="term" value="P:methionine biosynthetic process"/>
    <property type="evidence" value="ECO:0007669"/>
    <property type="project" value="TreeGrafter"/>
</dbReference>
<dbReference type="GO" id="GO:0046872">
    <property type="term" value="F:metal ion binding"/>
    <property type="evidence" value="ECO:0007669"/>
    <property type="project" value="UniProtKB-KW"/>
</dbReference>
<name>A0A4U9HN21_SERRU</name>
<dbReference type="PANTHER" id="PTHR46015">
    <property type="entry name" value="ZGC:172121"/>
    <property type="match status" value="1"/>
</dbReference>
<dbReference type="Proteomes" id="UP000307968">
    <property type="component" value="Chromosome"/>
</dbReference>
<dbReference type="GO" id="GO:0032259">
    <property type="term" value="P:methylation"/>
    <property type="evidence" value="ECO:0007669"/>
    <property type="project" value="UniProtKB-KW"/>
</dbReference>
<evidence type="ECO:0000256" key="5">
    <source>
        <dbReference type="PROSITE-ProRule" id="PRU00333"/>
    </source>
</evidence>
<dbReference type="InterPro" id="IPR036589">
    <property type="entry name" value="HCY_dom_sf"/>
</dbReference>
<dbReference type="InterPro" id="IPR051486">
    <property type="entry name" value="Hcy_S-methyltransferase"/>
</dbReference>
<keyword evidence="1 7" id="KW-0489">Methyltransferase</keyword>